<accession>A0ABU9MPA2</accession>
<gene>
    <name evidence="2" type="ORF">AABB92_12470</name>
</gene>
<organism evidence="2 3">
    <name type="scientific">Pantoea brenneri</name>
    <dbReference type="NCBI Taxonomy" id="472694"/>
    <lineage>
        <taxon>Bacteria</taxon>
        <taxon>Pseudomonadati</taxon>
        <taxon>Pseudomonadota</taxon>
        <taxon>Gammaproteobacteria</taxon>
        <taxon>Enterobacterales</taxon>
        <taxon>Erwiniaceae</taxon>
        <taxon>Pantoea</taxon>
    </lineage>
</organism>
<keyword evidence="1" id="KW-1133">Transmembrane helix</keyword>
<comment type="caution">
    <text evidence="2">The sequence shown here is derived from an EMBL/GenBank/DDBJ whole genome shotgun (WGS) entry which is preliminary data.</text>
</comment>
<dbReference type="EMBL" id="JBCGBG010000002">
    <property type="protein sequence ID" value="MEL7696465.1"/>
    <property type="molecule type" value="Genomic_DNA"/>
</dbReference>
<dbReference type="RefSeq" id="WP_031376931.1">
    <property type="nucleotide sequence ID" value="NZ_JBCGBG010000002.1"/>
</dbReference>
<evidence type="ECO:0000256" key="1">
    <source>
        <dbReference type="SAM" id="Phobius"/>
    </source>
</evidence>
<keyword evidence="3" id="KW-1185">Reference proteome</keyword>
<evidence type="ECO:0000313" key="3">
    <source>
        <dbReference type="Proteomes" id="UP001468095"/>
    </source>
</evidence>
<dbReference type="Proteomes" id="UP001468095">
    <property type="component" value="Unassembled WGS sequence"/>
</dbReference>
<evidence type="ECO:0000313" key="2">
    <source>
        <dbReference type="EMBL" id="MEL7696465.1"/>
    </source>
</evidence>
<feature type="transmembrane region" description="Helical" evidence="1">
    <location>
        <begin position="56"/>
        <end position="74"/>
    </location>
</feature>
<keyword evidence="1" id="KW-0812">Transmembrane</keyword>
<feature type="transmembrane region" description="Helical" evidence="1">
    <location>
        <begin position="6"/>
        <end position="23"/>
    </location>
</feature>
<keyword evidence="1" id="KW-0472">Membrane</keyword>
<protein>
    <submittedName>
        <fullName evidence="2">Uncharacterized protein</fullName>
    </submittedName>
</protein>
<proteinExistence type="predicted"/>
<sequence length="75" mass="8750">MNDSVLLKAFVAIATIILLWLEFRPQQRKINPNPTIAAADASERHAWRFTRWGSRIVQIILGIYLLWITIKYLIT</sequence>
<reference evidence="2 3" key="1">
    <citation type="submission" date="2024-04" db="EMBL/GenBank/DDBJ databases">
        <authorList>
            <person name="Suleimanova A.D."/>
            <person name="Pudova D.S."/>
            <person name="Shagimardanova E.I."/>
            <person name="Sharipova M.R."/>
        </authorList>
    </citation>
    <scope>NUCLEOTIDE SEQUENCE [LARGE SCALE GENOMIC DNA]</scope>
    <source>
        <strain evidence="2 3">3.1</strain>
    </source>
</reference>
<name>A0ABU9MPA2_9GAMM</name>